<dbReference type="EMBL" id="VWYE01025642">
    <property type="protein sequence ID" value="NXQ35003.1"/>
    <property type="molecule type" value="Genomic_DNA"/>
</dbReference>
<protein>
    <submittedName>
        <fullName evidence="1">WDR93 protein</fullName>
    </submittedName>
</protein>
<reference evidence="1 2" key="1">
    <citation type="submission" date="2019-09" db="EMBL/GenBank/DDBJ databases">
        <title>Bird 10,000 Genomes (B10K) Project - Family phase.</title>
        <authorList>
            <person name="Zhang G."/>
        </authorList>
    </citation>
    <scope>NUCLEOTIDE SEQUENCE [LARGE SCALE GENOMIC DNA]</scope>
    <source>
        <strain evidence="1">B10K-DU-001-15</strain>
        <tissue evidence="1">Muscle</tissue>
    </source>
</reference>
<dbReference type="InterPro" id="IPR006885">
    <property type="entry name" value="NADH_UbQ_FeS_4_mit-like"/>
</dbReference>
<dbReference type="Proteomes" id="UP000571582">
    <property type="component" value="Unassembled WGS sequence"/>
</dbReference>
<dbReference type="PANTHER" id="PTHR12219">
    <property type="entry name" value="NADH-UBIQUINONE OXIDOREDUCTASE"/>
    <property type="match status" value="1"/>
</dbReference>
<keyword evidence="2" id="KW-1185">Reference proteome</keyword>
<proteinExistence type="predicted"/>
<feature type="non-terminal residue" evidence="1">
    <location>
        <position position="455"/>
    </location>
</feature>
<organism evidence="1 2">
    <name type="scientific">Alaudala cheleensis</name>
    <name type="common">Asian short-toed lark</name>
    <dbReference type="NCBI Taxonomy" id="670337"/>
    <lineage>
        <taxon>Eukaryota</taxon>
        <taxon>Metazoa</taxon>
        <taxon>Chordata</taxon>
        <taxon>Craniata</taxon>
        <taxon>Vertebrata</taxon>
        <taxon>Euteleostomi</taxon>
        <taxon>Archelosauria</taxon>
        <taxon>Archosauria</taxon>
        <taxon>Dinosauria</taxon>
        <taxon>Saurischia</taxon>
        <taxon>Theropoda</taxon>
        <taxon>Coelurosauria</taxon>
        <taxon>Aves</taxon>
        <taxon>Neognathae</taxon>
        <taxon>Neoaves</taxon>
        <taxon>Telluraves</taxon>
        <taxon>Australaves</taxon>
        <taxon>Passeriformes</taxon>
        <taxon>Sylvioidea</taxon>
        <taxon>Alaudidae</taxon>
        <taxon>Alaudala</taxon>
    </lineage>
</organism>
<evidence type="ECO:0000313" key="1">
    <source>
        <dbReference type="EMBL" id="NXQ35003.1"/>
    </source>
</evidence>
<sequence length="455" mass="51068">VNTRKHPLRNLLPSEKDWPKEDEENFFLLDPCRKRDVLPQPLRMIDKLVTQVFESAMEVIEGREVLQGAQKQPKKCFPTAEFQVTERANCLAASGKYIFVGLSMGLAAFNTCDFKDVYAWDAAKTEICALHVSDLGNECHVLLAVDEMGLAWLFCFHKESFLLIKILNEVEDISQRSTCVEVVLSRGGDYAGILLQGNTKAWLDIYQLPKDSWLTEMEKNAGDAEELACSVRRSSCSSEHSSQVGTFLLQEFPVSTIQADVELDPPVLLLTVRPPKPITGTSFKGPLDALKEVDDGSMLGLGYNHLIKDSQWELQEAIFRSTYQEYLEAEGVIKEEIPRYATFHFLLPSRILMGPEMKVQPDIPAGIGVHWDGNHNFCLYLLNHSLKEKVDSDVKPDVVWPCAAPIACSAVSSCSRYLALAGEDATITIWDKHLGYPLSVTAILEERFIRSIHFL</sequence>
<dbReference type="InterPro" id="IPR011047">
    <property type="entry name" value="Quinoprotein_ADH-like_sf"/>
</dbReference>
<comment type="caution">
    <text evidence="1">The sequence shown here is derived from an EMBL/GenBank/DDBJ whole genome shotgun (WGS) entry which is preliminary data.</text>
</comment>
<feature type="non-terminal residue" evidence="1">
    <location>
        <position position="1"/>
    </location>
</feature>
<dbReference type="AlphaFoldDB" id="A0A7L2CEA1"/>
<gene>
    <name evidence="1" type="primary">Wdr93_0</name>
    <name evidence="1" type="ORF">ALACHE_R12898</name>
</gene>
<name>A0A7L2CEA1_9PASS</name>
<accession>A0A7L2CEA1</accession>
<dbReference type="SUPFAM" id="SSF50998">
    <property type="entry name" value="Quinoprotein alcohol dehydrogenase-like"/>
    <property type="match status" value="1"/>
</dbReference>
<evidence type="ECO:0000313" key="2">
    <source>
        <dbReference type="Proteomes" id="UP000571582"/>
    </source>
</evidence>
<dbReference type="InterPro" id="IPR049547">
    <property type="entry name" value="WDR93_beta-prop"/>
</dbReference>
<dbReference type="GO" id="GO:0022900">
    <property type="term" value="P:electron transport chain"/>
    <property type="evidence" value="ECO:0007669"/>
    <property type="project" value="InterPro"/>
</dbReference>
<dbReference type="PANTHER" id="PTHR12219:SF17">
    <property type="entry name" value="WD REPEAT-CONTAINING PROTEIN 93"/>
    <property type="match status" value="1"/>
</dbReference>
<dbReference type="Pfam" id="PF21030">
    <property type="entry name" value="WDR93"/>
    <property type="match status" value="1"/>
</dbReference>